<dbReference type="PANTHER" id="PTHR33480:SF1">
    <property type="entry name" value="TYR RECOMBINASE DOMAIN-CONTAINING PROTEIN"/>
    <property type="match status" value="1"/>
</dbReference>
<dbReference type="PANTHER" id="PTHR33480">
    <property type="entry name" value="SET DOMAIN-CONTAINING PROTEIN-RELATED"/>
    <property type="match status" value="1"/>
</dbReference>
<organism evidence="1 2">
    <name type="scientific">Holothuria leucospilota</name>
    <name type="common">Black long sea cucumber</name>
    <name type="synonym">Mertensiothuria leucospilota</name>
    <dbReference type="NCBI Taxonomy" id="206669"/>
    <lineage>
        <taxon>Eukaryota</taxon>
        <taxon>Metazoa</taxon>
        <taxon>Echinodermata</taxon>
        <taxon>Eleutherozoa</taxon>
        <taxon>Echinozoa</taxon>
        <taxon>Holothuroidea</taxon>
        <taxon>Aspidochirotacea</taxon>
        <taxon>Aspidochirotida</taxon>
        <taxon>Holothuriidae</taxon>
        <taxon>Holothuria</taxon>
    </lineage>
</organism>
<reference evidence="1" key="1">
    <citation type="submission" date="2021-10" db="EMBL/GenBank/DDBJ databases">
        <title>Tropical sea cucumber genome reveals ecological adaptation and Cuvierian tubules defense mechanism.</title>
        <authorList>
            <person name="Chen T."/>
        </authorList>
    </citation>
    <scope>NUCLEOTIDE SEQUENCE</scope>
    <source>
        <strain evidence="1">Nanhai2018</strain>
        <tissue evidence="1">Muscle</tissue>
    </source>
</reference>
<comment type="caution">
    <text evidence="1">The sequence shown here is derived from an EMBL/GenBank/DDBJ whole genome shotgun (WGS) entry which is preliminary data.</text>
</comment>
<protein>
    <submittedName>
        <fullName evidence="1">Uncharacterized protein</fullName>
    </submittedName>
</protein>
<dbReference type="AlphaFoldDB" id="A0A9Q1HL42"/>
<proteinExistence type="predicted"/>
<gene>
    <name evidence="1" type="ORF">HOLleu_02904</name>
</gene>
<dbReference type="OrthoDB" id="10066064at2759"/>
<dbReference type="Proteomes" id="UP001152320">
    <property type="component" value="Chromosome 1"/>
</dbReference>
<sequence length="264" mass="30337">MFKRKNFNELEETIREITTSDGSEGLKYGLKNELKFLIKKASFLLKADLLVNEEDKAAKELEKIETEFEMRKHDLFADSEYQMLKNRQTKIRKPQEQPLEEDVPNNKEWDACKFSLLRDLAACRLTLFNGRRGGEPCRLTLQEWMDAAEDKWLNPDEIDRIKDPIERELIKKTKIAFQTGKGSNRLVSVLIPQDCIDAVTVLSKPDIRTIGGIPTSNKYLLPFTQQSLDHPSGYYCVNRIANMAGIQDTMKMTATPSKHTFCTA</sequence>
<dbReference type="EMBL" id="JAIZAY010000001">
    <property type="protein sequence ID" value="KAJ8049935.1"/>
    <property type="molecule type" value="Genomic_DNA"/>
</dbReference>
<keyword evidence="2" id="KW-1185">Reference proteome</keyword>
<accession>A0A9Q1HL42</accession>
<evidence type="ECO:0000313" key="1">
    <source>
        <dbReference type="EMBL" id="KAJ8049935.1"/>
    </source>
</evidence>
<name>A0A9Q1HL42_HOLLE</name>
<evidence type="ECO:0000313" key="2">
    <source>
        <dbReference type="Proteomes" id="UP001152320"/>
    </source>
</evidence>